<evidence type="ECO:0000313" key="4">
    <source>
        <dbReference type="Proteomes" id="UP000626220"/>
    </source>
</evidence>
<proteinExistence type="inferred from homology"/>
<dbReference type="InterPro" id="IPR017938">
    <property type="entry name" value="Riboflavin_synthase-like_b-brl"/>
</dbReference>
<dbReference type="InterPro" id="IPR017927">
    <property type="entry name" value="FAD-bd_FR_type"/>
</dbReference>
<dbReference type="InterPro" id="IPR039374">
    <property type="entry name" value="SIP_fam"/>
</dbReference>
<protein>
    <submittedName>
        <fullName evidence="3">Siderophore-interacting protein</fullName>
    </submittedName>
</protein>
<dbReference type="Gene3D" id="2.40.30.10">
    <property type="entry name" value="Translation factors"/>
    <property type="match status" value="1"/>
</dbReference>
<dbReference type="InterPro" id="IPR007037">
    <property type="entry name" value="SIP_rossman_dom"/>
</dbReference>
<gene>
    <name evidence="3" type="ORF">GCM10017056_49560</name>
</gene>
<dbReference type="SUPFAM" id="SSF63380">
    <property type="entry name" value="Riboflavin synthase domain-like"/>
    <property type="match status" value="1"/>
</dbReference>
<accession>A0A8J3MAU1</accession>
<dbReference type="AlphaFoldDB" id="A0A8J3MAU1"/>
<evidence type="ECO:0000313" key="3">
    <source>
        <dbReference type="EMBL" id="GHF72721.1"/>
    </source>
</evidence>
<dbReference type="CDD" id="cd06193">
    <property type="entry name" value="siderophore_interacting"/>
    <property type="match status" value="1"/>
</dbReference>
<dbReference type="PANTHER" id="PTHR30157">
    <property type="entry name" value="FERRIC REDUCTASE, NADPH-DEPENDENT"/>
    <property type="match status" value="1"/>
</dbReference>
<dbReference type="PANTHER" id="PTHR30157:SF0">
    <property type="entry name" value="NADPH-DEPENDENT FERRIC-CHELATE REDUCTASE"/>
    <property type="match status" value="1"/>
</dbReference>
<organism evidence="3 4">
    <name type="scientific">Seohaeicola zhoushanensis</name>
    <dbReference type="NCBI Taxonomy" id="1569283"/>
    <lineage>
        <taxon>Bacteria</taxon>
        <taxon>Pseudomonadati</taxon>
        <taxon>Pseudomonadota</taxon>
        <taxon>Alphaproteobacteria</taxon>
        <taxon>Rhodobacterales</taxon>
        <taxon>Roseobacteraceae</taxon>
        <taxon>Seohaeicola</taxon>
    </lineage>
</organism>
<dbReference type="EMBL" id="BNCJ01000032">
    <property type="protein sequence ID" value="GHF72721.1"/>
    <property type="molecule type" value="Genomic_DNA"/>
</dbReference>
<dbReference type="GO" id="GO:0016491">
    <property type="term" value="F:oxidoreductase activity"/>
    <property type="evidence" value="ECO:0007669"/>
    <property type="project" value="InterPro"/>
</dbReference>
<evidence type="ECO:0000259" key="2">
    <source>
        <dbReference type="PROSITE" id="PS51384"/>
    </source>
</evidence>
<comment type="similarity">
    <text evidence="1">Belongs to the SIP oxidoreductase family.</text>
</comment>
<dbReference type="Pfam" id="PF08021">
    <property type="entry name" value="FAD_binding_9"/>
    <property type="match status" value="1"/>
</dbReference>
<dbReference type="Gene3D" id="3.40.50.80">
    <property type="entry name" value="Nucleotide-binding domain of ferredoxin-NADP reductase (FNR) module"/>
    <property type="match status" value="1"/>
</dbReference>
<dbReference type="PROSITE" id="PS51384">
    <property type="entry name" value="FAD_FR"/>
    <property type="match status" value="1"/>
</dbReference>
<keyword evidence="4" id="KW-1185">Reference proteome</keyword>
<sequence length="255" mass="27756">MTDQSTDIAHPEIRRMRHELKRRSLTVERVERLTPHMIRVHLTGADLAGFVSAAFDDHLKVFLPRDGAEPDRRDYTPRRYDAAANRLLLDFVDHDAGPAAEWARGAQAGDTLEIAGPRGSAVIAGDIAQWLLIGDETALPAIGRQVEELRQGPRVTSIVAVPGPADEQRFESAAEHRALWLHRPAAQATDPAPYLAALDGIDIAPGTFVWIAAEAGVARAIRDHLTARGHPLSWLKAAGYWIAGQADASDKSLEG</sequence>
<reference evidence="3" key="1">
    <citation type="journal article" date="2014" name="Int. J. Syst. Evol. Microbiol.">
        <title>Complete genome sequence of Corynebacterium casei LMG S-19264T (=DSM 44701T), isolated from a smear-ripened cheese.</title>
        <authorList>
            <consortium name="US DOE Joint Genome Institute (JGI-PGF)"/>
            <person name="Walter F."/>
            <person name="Albersmeier A."/>
            <person name="Kalinowski J."/>
            <person name="Ruckert C."/>
        </authorList>
    </citation>
    <scope>NUCLEOTIDE SEQUENCE</scope>
    <source>
        <strain evidence="3">KCTC 42650</strain>
    </source>
</reference>
<comment type="caution">
    <text evidence="3">The sequence shown here is derived from an EMBL/GenBank/DDBJ whole genome shotgun (WGS) entry which is preliminary data.</text>
</comment>
<dbReference type="Proteomes" id="UP000626220">
    <property type="component" value="Unassembled WGS sequence"/>
</dbReference>
<name>A0A8J3MAU1_9RHOB</name>
<evidence type="ECO:0000256" key="1">
    <source>
        <dbReference type="ARBA" id="ARBA00035644"/>
    </source>
</evidence>
<dbReference type="RefSeq" id="WP_189682816.1">
    <property type="nucleotide sequence ID" value="NZ_BNCJ01000032.1"/>
</dbReference>
<dbReference type="InterPro" id="IPR039261">
    <property type="entry name" value="FNR_nucleotide-bd"/>
</dbReference>
<reference evidence="3" key="2">
    <citation type="submission" date="2020-09" db="EMBL/GenBank/DDBJ databases">
        <authorList>
            <person name="Sun Q."/>
            <person name="Kim S."/>
        </authorList>
    </citation>
    <scope>NUCLEOTIDE SEQUENCE</scope>
    <source>
        <strain evidence="3">KCTC 42650</strain>
    </source>
</reference>
<feature type="domain" description="FAD-binding FR-type" evidence="2">
    <location>
        <begin position="20"/>
        <end position="124"/>
    </location>
</feature>
<dbReference type="InterPro" id="IPR013113">
    <property type="entry name" value="SIP_FAD-bd"/>
</dbReference>
<dbReference type="Pfam" id="PF04954">
    <property type="entry name" value="SIP"/>
    <property type="match status" value="1"/>
</dbReference>